<reference evidence="6 7" key="1">
    <citation type="submission" date="2023-06" db="EMBL/GenBank/DDBJ databases">
        <title>Cellulomonas sp. MW4 Whole genome sequence.</title>
        <authorList>
            <person name="Park S."/>
        </authorList>
    </citation>
    <scope>NUCLEOTIDE SEQUENCE [LARGE SCALE GENOMIC DNA]</scope>
    <source>
        <strain evidence="6 7">MW4</strain>
    </source>
</reference>
<comment type="caution">
    <text evidence="6">The sequence shown here is derived from an EMBL/GenBank/DDBJ whole genome shotgun (WGS) entry which is preliminary data.</text>
</comment>
<evidence type="ECO:0000259" key="5">
    <source>
        <dbReference type="Pfam" id="PF09375"/>
    </source>
</evidence>
<accession>A0ABT7SHP9</accession>
<evidence type="ECO:0000256" key="2">
    <source>
        <dbReference type="ARBA" id="ARBA00005989"/>
    </source>
</evidence>
<feature type="signal peptide" evidence="4">
    <location>
        <begin position="1"/>
        <end position="27"/>
    </location>
</feature>
<feature type="domain" description="Imelysin-like" evidence="5">
    <location>
        <begin position="160"/>
        <end position="404"/>
    </location>
</feature>
<keyword evidence="7" id="KW-1185">Reference proteome</keyword>
<dbReference type="InterPro" id="IPR018976">
    <property type="entry name" value="Imelysin-like"/>
</dbReference>
<dbReference type="CDD" id="cd14656">
    <property type="entry name" value="Imelysin-like_EfeO"/>
    <property type="match status" value="1"/>
</dbReference>
<dbReference type="PANTHER" id="PTHR39192">
    <property type="entry name" value="IRON UPTAKE SYSTEM COMPONENT EFEO"/>
    <property type="match status" value="1"/>
</dbReference>
<proteinExistence type="inferred from homology"/>
<dbReference type="RefSeq" id="WP_289455576.1">
    <property type="nucleotide sequence ID" value="NZ_JAUCGQ010000001.1"/>
</dbReference>
<evidence type="ECO:0000313" key="6">
    <source>
        <dbReference type="EMBL" id="MDM7855716.1"/>
    </source>
</evidence>
<dbReference type="Gene3D" id="1.20.1420.20">
    <property type="entry name" value="M75 peptidase, HXXE motif"/>
    <property type="match status" value="1"/>
</dbReference>
<comment type="similarity">
    <text evidence="2">Belongs to the EfeM/EfeO family.</text>
</comment>
<dbReference type="EMBL" id="JAUCGQ010000001">
    <property type="protein sequence ID" value="MDM7855716.1"/>
    <property type="molecule type" value="Genomic_DNA"/>
</dbReference>
<evidence type="ECO:0000256" key="4">
    <source>
        <dbReference type="SAM" id="SignalP"/>
    </source>
</evidence>
<name>A0ABT7SHP9_9CELL</name>
<protein>
    <submittedName>
        <fullName evidence="6">Iron uptake system protein EfeO</fullName>
    </submittedName>
</protein>
<evidence type="ECO:0000256" key="3">
    <source>
        <dbReference type="ARBA" id="ARBA00022729"/>
    </source>
</evidence>
<dbReference type="Pfam" id="PF09375">
    <property type="entry name" value="Peptidase_M75"/>
    <property type="match status" value="1"/>
</dbReference>
<keyword evidence="3 4" id="KW-0732">Signal</keyword>
<dbReference type="Proteomes" id="UP001529338">
    <property type="component" value="Unassembled WGS sequence"/>
</dbReference>
<organism evidence="6 7">
    <name type="scientific">Cellulomonas alba</name>
    <dbReference type="NCBI Taxonomy" id="3053467"/>
    <lineage>
        <taxon>Bacteria</taxon>
        <taxon>Bacillati</taxon>
        <taxon>Actinomycetota</taxon>
        <taxon>Actinomycetes</taxon>
        <taxon>Micrococcales</taxon>
        <taxon>Cellulomonadaceae</taxon>
        <taxon>Cellulomonas</taxon>
    </lineage>
</organism>
<dbReference type="InterPro" id="IPR038352">
    <property type="entry name" value="Imelysin_sf"/>
</dbReference>
<sequence length="413" mass="42205">MQNPTSSRPRTAAAAATVAALAALALAACSSGGGEPAAQPSGSATSGGAAKVAVTLTSAGGADACEVDTTSVPAGPVTFTVTNKDSAVISEIELLAGQRIVGEKENLAPGLAPVSFTVTLDGGSYAVYCPGAATDTVPFTVTGQAATPTGGASAILEAGTTTYATYVAGVVASMVTSVDALKAAVDAGDLPAAQKAYAAARPFYERIESDVAGFVLPGADPTDNSGNLDYLVDMRASNLDDAVGWHGFHAVEKDLFEAKTITAGTKTLAAELDANVRKLAELSRSLTYRPEDLANGAAGLLEEVQANKIKGEEERYSHIDLVDFAANVEGAEQAFANLEPGLEQIDPDLTATVEQRFDDVRALLKTYEDPTALGGYRPYTAALKASDSAKLSQAIQALQEPLSSIAEKVATAR</sequence>
<dbReference type="NCBIfam" id="NF041757">
    <property type="entry name" value="EfeO"/>
    <property type="match status" value="1"/>
</dbReference>
<dbReference type="InterPro" id="IPR050894">
    <property type="entry name" value="EfeM/EfeO_iron_uptake"/>
</dbReference>
<dbReference type="InterPro" id="IPR034981">
    <property type="entry name" value="Imelysin-like_EfeO/Algp7"/>
</dbReference>
<feature type="chain" id="PRO_5046430696" evidence="4">
    <location>
        <begin position="28"/>
        <end position="413"/>
    </location>
</feature>
<evidence type="ECO:0000256" key="1">
    <source>
        <dbReference type="ARBA" id="ARBA00004196"/>
    </source>
</evidence>
<comment type="subcellular location">
    <subcellularLocation>
        <location evidence="1">Cell envelope</location>
    </subcellularLocation>
</comment>
<gene>
    <name evidence="6" type="primary">efeO</name>
    <name evidence="6" type="ORF">QRT04_12320</name>
</gene>
<evidence type="ECO:0000313" key="7">
    <source>
        <dbReference type="Proteomes" id="UP001529338"/>
    </source>
</evidence>
<dbReference type="PANTHER" id="PTHR39192:SF1">
    <property type="entry name" value="IRON UPTAKE SYSTEM COMPONENT EFEO"/>
    <property type="match status" value="1"/>
</dbReference>
<dbReference type="InterPro" id="IPR053377">
    <property type="entry name" value="Iron_uptake_EfeM/EfeO"/>
</dbReference>